<feature type="domain" description="ABC transporter" evidence="6">
    <location>
        <begin position="3"/>
        <end position="235"/>
    </location>
</feature>
<evidence type="ECO:0000259" key="6">
    <source>
        <dbReference type="PROSITE" id="PS50893"/>
    </source>
</evidence>
<keyword evidence="8" id="KW-1185">Reference proteome</keyword>
<dbReference type="PANTHER" id="PTHR43820">
    <property type="entry name" value="HIGH-AFFINITY BRANCHED-CHAIN AMINO ACID TRANSPORT ATP-BINDING PROTEIN LIVF"/>
    <property type="match status" value="1"/>
</dbReference>
<evidence type="ECO:0000256" key="2">
    <source>
        <dbReference type="ARBA" id="ARBA00022448"/>
    </source>
</evidence>
<dbReference type="GO" id="GO:0005524">
    <property type="term" value="F:ATP binding"/>
    <property type="evidence" value="ECO:0007669"/>
    <property type="project" value="UniProtKB-KW"/>
</dbReference>
<dbReference type="InterPro" id="IPR052156">
    <property type="entry name" value="BCAA_Transport_ATP-bd_LivF"/>
</dbReference>
<gene>
    <name evidence="7" type="ORF">V5F32_08830</name>
</gene>
<evidence type="ECO:0000256" key="4">
    <source>
        <dbReference type="ARBA" id="ARBA00022840"/>
    </source>
</evidence>
<accession>A0ABW6ZU55</accession>
<keyword evidence="5" id="KW-0029">Amino-acid transport</keyword>
<evidence type="ECO:0000313" key="8">
    <source>
        <dbReference type="Proteomes" id="UP001604002"/>
    </source>
</evidence>
<evidence type="ECO:0000256" key="5">
    <source>
        <dbReference type="ARBA" id="ARBA00022970"/>
    </source>
</evidence>
<evidence type="ECO:0000256" key="1">
    <source>
        <dbReference type="ARBA" id="ARBA00005417"/>
    </source>
</evidence>
<evidence type="ECO:0000256" key="3">
    <source>
        <dbReference type="ARBA" id="ARBA00022741"/>
    </source>
</evidence>
<organism evidence="7 8">
    <name type="scientific">Xanthobacter oligotrophicus</name>
    <dbReference type="NCBI Taxonomy" id="2607286"/>
    <lineage>
        <taxon>Bacteria</taxon>
        <taxon>Pseudomonadati</taxon>
        <taxon>Pseudomonadota</taxon>
        <taxon>Alphaproteobacteria</taxon>
        <taxon>Hyphomicrobiales</taxon>
        <taxon>Xanthobacteraceae</taxon>
        <taxon>Xanthobacter</taxon>
    </lineage>
</organism>
<dbReference type="PANTHER" id="PTHR43820:SF4">
    <property type="entry name" value="HIGH-AFFINITY BRANCHED-CHAIN AMINO ACID TRANSPORT ATP-BINDING PROTEIN LIVF"/>
    <property type="match status" value="1"/>
</dbReference>
<dbReference type="PROSITE" id="PS50893">
    <property type="entry name" value="ABC_TRANSPORTER_2"/>
    <property type="match status" value="1"/>
</dbReference>
<sequence length="244" mass="25696">MRLELSGVSVRYGGIAALSEVSLTVRSASVAAIIGANGAGKSTLLRAVMGLTALASGRILVDDRPVDALATEARVGLGMALSPEGRRLFGEMSVHDNLRTGAYGRRDRGGIGADLARVYDLFPQIGRRRNSIARTLSGGEQQMCAIGRALMARPRLLLLDEPSLGLAPAIVQDMARAIRAIAEEGVTVVLVEQNSRLALSLAGDGHVLASGRLVRSAPAAELLADPELHRAYLGDDPRFLPAEE</sequence>
<protein>
    <submittedName>
        <fullName evidence="7">ABC transporter ATP-binding protein</fullName>
    </submittedName>
</protein>
<dbReference type="Proteomes" id="UP001604002">
    <property type="component" value="Unassembled WGS sequence"/>
</dbReference>
<dbReference type="Gene3D" id="3.40.50.300">
    <property type="entry name" value="P-loop containing nucleotide triphosphate hydrolases"/>
    <property type="match status" value="1"/>
</dbReference>
<keyword evidence="4 7" id="KW-0067">ATP-binding</keyword>
<dbReference type="CDD" id="cd03224">
    <property type="entry name" value="ABC_TM1139_LivF_branched"/>
    <property type="match status" value="1"/>
</dbReference>
<dbReference type="InterPro" id="IPR003593">
    <property type="entry name" value="AAA+_ATPase"/>
</dbReference>
<proteinExistence type="inferred from homology"/>
<dbReference type="RefSeq" id="WP_393992170.1">
    <property type="nucleotide sequence ID" value="NZ_JBAFVH010000004.1"/>
</dbReference>
<reference evidence="7 8" key="1">
    <citation type="submission" date="2024-02" db="EMBL/GenBank/DDBJ databases">
        <title>Expansion and revision of Xanthobacter and proposal of Roseixanthobacter gen. nov.</title>
        <authorList>
            <person name="Soltysiak M.P.M."/>
            <person name="Jalihal A."/>
            <person name="Ory A."/>
            <person name="Chrisophersen C."/>
            <person name="Lee A.D."/>
            <person name="Boulton J."/>
            <person name="Springer M."/>
        </authorList>
    </citation>
    <scope>NUCLEOTIDE SEQUENCE [LARGE SCALE GENOMIC DNA]</scope>
    <source>
        <strain evidence="7 8">23A</strain>
    </source>
</reference>
<comment type="caution">
    <text evidence="7">The sequence shown here is derived from an EMBL/GenBank/DDBJ whole genome shotgun (WGS) entry which is preliminary data.</text>
</comment>
<dbReference type="SUPFAM" id="SSF52540">
    <property type="entry name" value="P-loop containing nucleoside triphosphate hydrolases"/>
    <property type="match status" value="1"/>
</dbReference>
<dbReference type="InterPro" id="IPR027417">
    <property type="entry name" value="P-loop_NTPase"/>
</dbReference>
<dbReference type="EMBL" id="JBAFVH010000004">
    <property type="protein sequence ID" value="MFG1372266.1"/>
    <property type="molecule type" value="Genomic_DNA"/>
</dbReference>
<name>A0ABW6ZU55_9HYPH</name>
<dbReference type="InterPro" id="IPR003439">
    <property type="entry name" value="ABC_transporter-like_ATP-bd"/>
</dbReference>
<dbReference type="Pfam" id="PF00005">
    <property type="entry name" value="ABC_tran"/>
    <property type="match status" value="1"/>
</dbReference>
<keyword evidence="3" id="KW-0547">Nucleotide-binding</keyword>
<dbReference type="SMART" id="SM00382">
    <property type="entry name" value="AAA"/>
    <property type="match status" value="1"/>
</dbReference>
<keyword evidence="2" id="KW-0813">Transport</keyword>
<evidence type="ECO:0000313" key="7">
    <source>
        <dbReference type="EMBL" id="MFG1372266.1"/>
    </source>
</evidence>
<comment type="similarity">
    <text evidence="1">Belongs to the ABC transporter superfamily.</text>
</comment>